<organism evidence="4 5">
    <name type="scientific">Acer negundo</name>
    <name type="common">Box elder</name>
    <dbReference type="NCBI Taxonomy" id="4023"/>
    <lineage>
        <taxon>Eukaryota</taxon>
        <taxon>Viridiplantae</taxon>
        <taxon>Streptophyta</taxon>
        <taxon>Embryophyta</taxon>
        <taxon>Tracheophyta</taxon>
        <taxon>Spermatophyta</taxon>
        <taxon>Magnoliopsida</taxon>
        <taxon>eudicotyledons</taxon>
        <taxon>Gunneridae</taxon>
        <taxon>Pentapetalae</taxon>
        <taxon>rosids</taxon>
        <taxon>malvids</taxon>
        <taxon>Sapindales</taxon>
        <taxon>Sapindaceae</taxon>
        <taxon>Hippocastanoideae</taxon>
        <taxon>Acereae</taxon>
        <taxon>Acer</taxon>
    </lineage>
</organism>
<accession>A0AAD5IBX7</accession>
<evidence type="ECO:0000313" key="5">
    <source>
        <dbReference type="Proteomes" id="UP001064489"/>
    </source>
</evidence>
<reference evidence="4" key="2">
    <citation type="submission" date="2023-02" db="EMBL/GenBank/DDBJ databases">
        <authorList>
            <person name="Swenson N.G."/>
            <person name="Wegrzyn J.L."/>
            <person name="Mcevoy S.L."/>
        </authorList>
    </citation>
    <scope>NUCLEOTIDE SEQUENCE</scope>
    <source>
        <strain evidence="4">91603</strain>
        <tissue evidence="4">Leaf</tissue>
    </source>
</reference>
<feature type="signal peptide" evidence="3">
    <location>
        <begin position="1"/>
        <end position="31"/>
    </location>
</feature>
<feature type="chain" id="PRO_5042090310" evidence="3">
    <location>
        <begin position="32"/>
        <end position="160"/>
    </location>
</feature>
<dbReference type="AlphaFoldDB" id="A0AAD5IBX7"/>
<protein>
    <submittedName>
        <fullName evidence="4">Uncharacterized protein</fullName>
    </submittedName>
</protein>
<keyword evidence="5" id="KW-1185">Reference proteome</keyword>
<dbReference type="EMBL" id="JAJSOW010000107">
    <property type="protein sequence ID" value="KAI9156499.1"/>
    <property type="molecule type" value="Genomic_DNA"/>
</dbReference>
<proteinExistence type="inferred from homology"/>
<comment type="caution">
    <text evidence="4">The sequence shown here is derived from an EMBL/GenBank/DDBJ whole genome shotgun (WGS) entry which is preliminary data.</text>
</comment>
<evidence type="ECO:0000313" key="4">
    <source>
        <dbReference type="EMBL" id="KAI9156499.1"/>
    </source>
</evidence>
<dbReference type="Pfam" id="PF01554">
    <property type="entry name" value="MatE"/>
    <property type="match status" value="1"/>
</dbReference>
<dbReference type="GO" id="GO:0016020">
    <property type="term" value="C:membrane"/>
    <property type="evidence" value="ECO:0007669"/>
    <property type="project" value="InterPro"/>
</dbReference>
<name>A0AAD5IBX7_ACENE</name>
<gene>
    <name evidence="4" type="ORF">LWI28_007656</name>
</gene>
<dbReference type="Proteomes" id="UP001064489">
    <property type="component" value="Chromosome 12"/>
</dbReference>
<feature type="transmembrane region" description="Helical" evidence="2">
    <location>
        <begin position="113"/>
        <end position="136"/>
    </location>
</feature>
<keyword evidence="2" id="KW-1133">Transmembrane helix</keyword>
<dbReference type="GO" id="GO:0015297">
    <property type="term" value="F:antiporter activity"/>
    <property type="evidence" value="ECO:0007669"/>
    <property type="project" value="InterPro"/>
</dbReference>
<comment type="similarity">
    <text evidence="1">Belongs to the multi antimicrobial extrusion (MATE) (TC 2.A.66.1) family.</text>
</comment>
<evidence type="ECO:0000256" key="2">
    <source>
        <dbReference type="SAM" id="Phobius"/>
    </source>
</evidence>
<sequence>MGILMQTTALLYVFPFSLNQGLSTLVGQALGAEQPATCSTDSYNGNRCGYCVWTTMLCFHNRSEKCCGVNFIQVSWRLCSAKEWCLYKFCSFYLVGLPVAVFMAFRLDMGFLGFWYGLAAAQASCACMMICTVVWTDWNHQAERARELTRTTGEQASLLS</sequence>
<dbReference type="InterPro" id="IPR002528">
    <property type="entry name" value="MATE_fam"/>
</dbReference>
<feature type="transmembrane region" description="Helical" evidence="2">
    <location>
        <begin position="85"/>
        <end position="107"/>
    </location>
</feature>
<keyword evidence="2" id="KW-0472">Membrane</keyword>
<evidence type="ECO:0000256" key="1">
    <source>
        <dbReference type="ARBA" id="ARBA00010199"/>
    </source>
</evidence>
<reference evidence="4" key="1">
    <citation type="journal article" date="2022" name="Plant J.">
        <title>Strategies of tolerance reflected in two North American maple genomes.</title>
        <authorList>
            <person name="McEvoy S.L."/>
            <person name="Sezen U.U."/>
            <person name="Trouern-Trend A."/>
            <person name="McMahon S.M."/>
            <person name="Schaberg P.G."/>
            <person name="Yang J."/>
            <person name="Wegrzyn J.L."/>
            <person name="Swenson N.G."/>
        </authorList>
    </citation>
    <scope>NUCLEOTIDE SEQUENCE</scope>
    <source>
        <strain evidence="4">91603</strain>
    </source>
</reference>
<evidence type="ECO:0000256" key="3">
    <source>
        <dbReference type="SAM" id="SignalP"/>
    </source>
</evidence>
<dbReference type="GO" id="GO:0042910">
    <property type="term" value="F:xenobiotic transmembrane transporter activity"/>
    <property type="evidence" value="ECO:0007669"/>
    <property type="project" value="InterPro"/>
</dbReference>
<keyword evidence="2" id="KW-0812">Transmembrane</keyword>
<keyword evidence="3" id="KW-0732">Signal</keyword>